<sequence length="545" mass="61186">MYVSVMLPYLILLCRVAATAAGDRFEHLSLYEYRTDKAHLICFRHKLPFFTHLGQVGKTGDRRIAKTLPHGHPHHELQPTLWHRSMAVLCYVSPAKMVLRRREHEMEQLRSGVSPYSASLAIGQDEPFFTHQRTIYIWASKNKVQQINSVLEEQLYEEFYSSLRPASCMMFFAEAVSTIGLQSSSPYKILGACLGNFNHKITWLHDSWRKISAMLRNMSPPPSTSAIALSMKIGHHVRYLVIKPGTFDRNALSFPLGFLPPLPYEAEWTVAHISRDATDGNLRTSFSNRALAGVNCRWHNLLIDYLGLEKSKQFTATAFEATVPPGVLPLGQTTRAAVTAKIARFEWEVPRIEQETKAYQLLEGSVLAPRFLAHVHEKGRVIGFLLEKLEGRPASAPDLSAFQAAGEKLHGLGRLHGAMNRYNNDVKLIIAFERLQQDASPEALGKNWSISALNWLTSQNVAGGSYSGTAATDARDAWILCGPICWNCRYYLDGSTTLPASLWLVALFFLNAITHRFLDSPNGRLLLCKSRSSLTNLLLRNKPNT</sequence>
<feature type="chain" id="PRO_5043011804" evidence="1">
    <location>
        <begin position="22"/>
        <end position="545"/>
    </location>
</feature>
<dbReference type="RefSeq" id="XP_062643085.1">
    <property type="nucleotide sequence ID" value="XM_062795792.1"/>
</dbReference>
<name>A0AAN6TRC1_9PEZI</name>
<reference evidence="2" key="2">
    <citation type="submission" date="2023-05" db="EMBL/GenBank/DDBJ databases">
        <authorList>
            <consortium name="Lawrence Berkeley National Laboratory"/>
            <person name="Steindorff A."/>
            <person name="Hensen N."/>
            <person name="Bonometti L."/>
            <person name="Westerberg I."/>
            <person name="Brannstrom I.O."/>
            <person name="Guillou S."/>
            <person name="Cros-Aarteil S."/>
            <person name="Calhoun S."/>
            <person name="Haridas S."/>
            <person name="Kuo A."/>
            <person name="Mondo S."/>
            <person name="Pangilinan J."/>
            <person name="Riley R."/>
            <person name="Labutti K."/>
            <person name="Andreopoulos B."/>
            <person name="Lipzen A."/>
            <person name="Chen C."/>
            <person name="Yanf M."/>
            <person name="Daum C."/>
            <person name="Ng V."/>
            <person name="Clum A."/>
            <person name="Ohm R."/>
            <person name="Martin F."/>
            <person name="Silar P."/>
            <person name="Natvig D."/>
            <person name="Lalanne C."/>
            <person name="Gautier V."/>
            <person name="Ament-Velasquez S.L."/>
            <person name="Kruys A."/>
            <person name="Hutchinson M.I."/>
            <person name="Powell A.J."/>
            <person name="Barry K."/>
            <person name="Miller A.N."/>
            <person name="Grigoriev I.V."/>
            <person name="Debuchy R."/>
            <person name="Gladieux P."/>
            <person name="Thoren M.H."/>
            <person name="Johannesson H."/>
        </authorList>
    </citation>
    <scope>NUCLEOTIDE SEQUENCE</scope>
    <source>
        <strain evidence="2">CBS 731.68</strain>
    </source>
</reference>
<protein>
    <submittedName>
        <fullName evidence="2">Uncharacterized protein</fullName>
    </submittedName>
</protein>
<evidence type="ECO:0000313" key="3">
    <source>
        <dbReference type="Proteomes" id="UP001302602"/>
    </source>
</evidence>
<organism evidence="2 3">
    <name type="scientific">Parathielavia appendiculata</name>
    <dbReference type="NCBI Taxonomy" id="2587402"/>
    <lineage>
        <taxon>Eukaryota</taxon>
        <taxon>Fungi</taxon>
        <taxon>Dikarya</taxon>
        <taxon>Ascomycota</taxon>
        <taxon>Pezizomycotina</taxon>
        <taxon>Sordariomycetes</taxon>
        <taxon>Sordariomycetidae</taxon>
        <taxon>Sordariales</taxon>
        <taxon>Chaetomiaceae</taxon>
        <taxon>Parathielavia</taxon>
    </lineage>
</organism>
<comment type="caution">
    <text evidence="2">The sequence shown here is derived from an EMBL/GenBank/DDBJ whole genome shotgun (WGS) entry which is preliminary data.</text>
</comment>
<reference evidence="2" key="1">
    <citation type="journal article" date="2023" name="Mol. Phylogenet. Evol.">
        <title>Genome-scale phylogeny and comparative genomics of the fungal order Sordariales.</title>
        <authorList>
            <person name="Hensen N."/>
            <person name="Bonometti L."/>
            <person name="Westerberg I."/>
            <person name="Brannstrom I.O."/>
            <person name="Guillou S."/>
            <person name="Cros-Aarteil S."/>
            <person name="Calhoun S."/>
            <person name="Haridas S."/>
            <person name="Kuo A."/>
            <person name="Mondo S."/>
            <person name="Pangilinan J."/>
            <person name="Riley R."/>
            <person name="LaButti K."/>
            <person name="Andreopoulos B."/>
            <person name="Lipzen A."/>
            <person name="Chen C."/>
            <person name="Yan M."/>
            <person name="Daum C."/>
            <person name="Ng V."/>
            <person name="Clum A."/>
            <person name="Steindorff A."/>
            <person name="Ohm R.A."/>
            <person name="Martin F."/>
            <person name="Silar P."/>
            <person name="Natvig D.O."/>
            <person name="Lalanne C."/>
            <person name="Gautier V."/>
            <person name="Ament-Velasquez S.L."/>
            <person name="Kruys A."/>
            <person name="Hutchinson M.I."/>
            <person name="Powell A.J."/>
            <person name="Barry K."/>
            <person name="Miller A.N."/>
            <person name="Grigoriev I.V."/>
            <person name="Debuchy R."/>
            <person name="Gladieux P."/>
            <person name="Hiltunen Thoren M."/>
            <person name="Johannesson H."/>
        </authorList>
    </citation>
    <scope>NUCLEOTIDE SEQUENCE</scope>
    <source>
        <strain evidence="2">CBS 731.68</strain>
    </source>
</reference>
<evidence type="ECO:0000313" key="2">
    <source>
        <dbReference type="EMBL" id="KAK4119312.1"/>
    </source>
</evidence>
<gene>
    <name evidence="2" type="ORF">N657DRAFT_674964</name>
</gene>
<dbReference type="GeneID" id="87832560"/>
<evidence type="ECO:0000256" key="1">
    <source>
        <dbReference type="SAM" id="SignalP"/>
    </source>
</evidence>
<dbReference type="AlphaFoldDB" id="A0AAN6TRC1"/>
<feature type="signal peptide" evidence="1">
    <location>
        <begin position="1"/>
        <end position="21"/>
    </location>
</feature>
<proteinExistence type="predicted"/>
<dbReference type="Proteomes" id="UP001302602">
    <property type="component" value="Unassembled WGS sequence"/>
</dbReference>
<keyword evidence="3" id="KW-1185">Reference proteome</keyword>
<accession>A0AAN6TRC1</accession>
<keyword evidence="1" id="KW-0732">Signal</keyword>
<dbReference type="EMBL" id="MU853250">
    <property type="protein sequence ID" value="KAK4119312.1"/>
    <property type="molecule type" value="Genomic_DNA"/>
</dbReference>